<dbReference type="EMBL" id="KY684083">
    <property type="protein sequence ID" value="ARF08471.1"/>
    <property type="molecule type" value="Genomic_DNA"/>
</dbReference>
<gene>
    <name evidence="1" type="ORF">Catovirus_1_521</name>
</gene>
<sequence length="355" mass="42085">MFANQTFRNMIKISFENDDREFEVDEDTIKKIPFLQSHYNFNKKSEVIKLDCIDHDEFKLVLDTIVDNRIDLTKLFENHLNSFFDSLDFLGVMSKPLGKGYKNYLMDSIKDLSNDEHYEQLIETQNFINNKEEQIISMDIDLLTKLIPDMTVYKNIIPYYNLYGSIFFGRIPFPIKSEGFFSLNKLIINKFEDIVDDNGKINKLFLTTFCFIFGLPTNCFDRIIDKDWSFSQILNDIRYYYDRYCFETICAEFGQKCVKVILKNYKLISKYGEKYGNNGMNWSDYTGNHDIAIIKEKISKMLTVYNNLLSELVKNDYELYLTEEELNIIENRDKYIKIISDNCTDFDCGFIKKIE</sequence>
<name>A0A1V0S9V4_9VIRU</name>
<accession>A0A1V0S9V4</accession>
<reference evidence="1" key="1">
    <citation type="journal article" date="2017" name="Science">
        <title>Giant viruses with an expanded complement of translation system components.</title>
        <authorList>
            <person name="Schulz F."/>
            <person name="Yutin N."/>
            <person name="Ivanova N.N."/>
            <person name="Ortega D.R."/>
            <person name="Lee T.K."/>
            <person name="Vierheilig J."/>
            <person name="Daims H."/>
            <person name="Horn M."/>
            <person name="Wagner M."/>
            <person name="Jensen G.J."/>
            <person name="Kyrpides N.C."/>
            <person name="Koonin E.V."/>
            <person name="Woyke T."/>
        </authorList>
    </citation>
    <scope>NUCLEOTIDE SEQUENCE</scope>
    <source>
        <strain evidence="1">CTV1</strain>
    </source>
</reference>
<protein>
    <submittedName>
        <fullName evidence="1">Uncharacterized protein</fullName>
    </submittedName>
</protein>
<evidence type="ECO:0000313" key="1">
    <source>
        <dbReference type="EMBL" id="ARF08471.1"/>
    </source>
</evidence>
<proteinExistence type="predicted"/>
<organism evidence="1">
    <name type="scientific">Catovirus CTV1</name>
    <dbReference type="NCBI Taxonomy" id="1977631"/>
    <lineage>
        <taxon>Viruses</taxon>
        <taxon>Varidnaviria</taxon>
        <taxon>Bamfordvirae</taxon>
        <taxon>Nucleocytoviricota</taxon>
        <taxon>Megaviricetes</taxon>
        <taxon>Imitervirales</taxon>
        <taxon>Mimiviridae</taxon>
        <taxon>Klosneuvirinae</taxon>
        <taxon>Catovirus</taxon>
    </lineage>
</organism>